<reference evidence="2 3" key="1">
    <citation type="submission" date="2015-01" db="EMBL/GenBank/DDBJ databases">
        <title>Rufibacter sp./DG31D/ whole genome sequencing.</title>
        <authorList>
            <person name="Kim M.K."/>
            <person name="Srinivasan S."/>
            <person name="Lee J.-J."/>
        </authorList>
    </citation>
    <scope>NUCLEOTIDE SEQUENCE [LARGE SCALE GENOMIC DNA]</scope>
    <source>
        <strain evidence="2 3">DG31D</strain>
    </source>
</reference>
<dbReference type="InterPro" id="IPR036513">
    <property type="entry name" value="STAS_dom_sf"/>
</dbReference>
<accession>A0A0H4VHY8</accession>
<evidence type="ECO:0000259" key="1">
    <source>
        <dbReference type="PROSITE" id="PS50801"/>
    </source>
</evidence>
<dbReference type="PROSITE" id="PS50801">
    <property type="entry name" value="STAS"/>
    <property type="match status" value="1"/>
</dbReference>
<keyword evidence="3" id="KW-1185">Reference proteome</keyword>
<sequence>MKISTEVTNAGFLVSLKGPLDEVCANVIKKELEGVVVQNRKFVMLDFAGVTKLSAVGLRYLLPYVQLIHYQQKQIILFNLNDSIHGLIKNSGFSSLVIIKKTLADAVAYANENS</sequence>
<dbReference type="OrthoDB" id="894317at2"/>
<organism evidence="2 3">
    <name type="scientific">Rufibacter radiotolerans</name>
    <dbReference type="NCBI Taxonomy" id="1379910"/>
    <lineage>
        <taxon>Bacteria</taxon>
        <taxon>Pseudomonadati</taxon>
        <taxon>Bacteroidota</taxon>
        <taxon>Cytophagia</taxon>
        <taxon>Cytophagales</taxon>
        <taxon>Hymenobacteraceae</taxon>
        <taxon>Rufibacter</taxon>
    </lineage>
</organism>
<evidence type="ECO:0000313" key="3">
    <source>
        <dbReference type="Proteomes" id="UP000036458"/>
    </source>
</evidence>
<feature type="domain" description="STAS" evidence="1">
    <location>
        <begin position="1"/>
        <end position="110"/>
    </location>
</feature>
<dbReference type="PATRIC" id="fig|1379910.4.peg.865"/>
<gene>
    <name evidence="2" type="ORF">TH63_03980</name>
</gene>
<name>A0A0H4VHY8_9BACT</name>
<dbReference type="SUPFAM" id="SSF52091">
    <property type="entry name" value="SpoIIaa-like"/>
    <property type="match status" value="1"/>
</dbReference>
<dbReference type="KEGG" id="ruf:TH63_03980"/>
<dbReference type="InterPro" id="IPR002645">
    <property type="entry name" value="STAS_dom"/>
</dbReference>
<evidence type="ECO:0000313" key="2">
    <source>
        <dbReference type="EMBL" id="AKQ44978.1"/>
    </source>
</evidence>
<dbReference type="STRING" id="1379910.TH63_03980"/>
<dbReference type="RefSeq" id="WP_048919801.1">
    <property type="nucleotide sequence ID" value="NZ_CP010777.1"/>
</dbReference>
<dbReference type="EMBL" id="CP010777">
    <property type="protein sequence ID" value="AKQ44978.1"/>
    <property type="molecule type" value="Genomic_DNA"/>
</dbReference>
<dbReference type="CDD" id="cd07043">
    <property type="entry name" value="STAS_anti-anti-sigma_factors"/>
    <property type="match status" value="1"/>
</dbReference>
<dbReference type="Pfam" id="PF01740">
    <property type="entry name" value="STAS"/>
    <property type="match status" value="1"/>
</dbReference>
<dbReference type="Proteomes" id="UP000036458">
    <property type="component" value="Chromosome"/>
</dbReference>
<proteinExistence type="predicted"/>
<dbReference type="Gene3D" id="3.30.750.24">
    <property type="entry name" value="STAS domain"/>
    <property type="match status" value="1"/>
</dbReference>
<protein>
    <recommendedName>
        <fullName evidence="1">STAS domain-containing protein</fullName>
    </recommendedName>
</protein>
<dbReference type="AlphaFoldDB" id="A0A0H4VHY8"/>